<name>A0A381W0Z3_9ZZZZ</name>
<dbReference type="EMBL" id="UINC01010222">
    <property type="protein sequence ID" value="SVA45557.1"/>
    <property type="molecule type" value="Genomic_DNA"/>
</dbReference>
<protein>
    <submittedName>
        <fullName evidence="1">Uncharacterized protein</fullName>
    </submittedName>
</protein>
<dbReference type="AlphaFoldDB" id="A0A381W0Z3"/>
<organism evidence="1">
    <name type="scientific">marine metagenome</name>
    <dbReference type="NCBI Taxonomy" id="408172"/>
    <lineage>
        <taxon>unclassified sequences</taxon>
        <taxon>metagenomes</taxon>
        <taxon>ecological metagenomes</taxon>
    </lineage>
</organism>
<evidence type="ECO:0000313" key="1">
    <source>
        <dbReference type="EMBL" id="SVA45557.1"/>
    </source>
</evidence>
<accession>A0A381W0Z3</accession>
<proteinExistence type="predicted"/>
<reference evidence="1" key="1">
    <citation type="submission" date="2018-05" db="EMBL/GenBank/DDBJ databases">
        <authorList>
            <person name="Lanie J.A."/>
            <person name="Ng W.-L."/>
            <person name="Kazmierczak K.M."/>
            <person name="Andrzejewski T.M."/>
            <person name="Davidsen T.M."/>
            <person name="Wayne K.J."/>
            <person name="Tettelin H."/>
            <person name="Glass J.I."/>
            <person name="Rusch D."/>
            <person name="Podicherti R."/>
            <person name="Tsui H.-C.T."/>
            <person name="Winkler M.E."/>
        </authorList>
    </citation>
    <scope>NUCLEOTIDE SEQUENCE</scope>
</reference>
<gene>
    <name evidence="1" type="ORF">METZ01_LOCUS98411</name>
</gene>
<sequence>MLLLVLELLLLCLFGFVPVQRLLYEPSLEILGKGLLQSGVDFQFPPMITLQKYRLLSHADPHLWL</sequence>